<keyword evidence="3" id="KW-1185">Reference proteome</keyword>
<accession>I7C687</accession>
<feature type="region of interest" description="Disordered" evidence="1">
    <location>
        <begin position="53"/>
        <end position="74"/>
    </location>
</feature>
<organism evidence="2 3">
    <name type="scientific">Mycoplasma haematolamae (strain Purdue)</name>
    <dbReference type="NCBI Taxonomy" id="1212765"/>
    <lineage>
        <taxon>Bacteria</taxon>
        <taxon>Bacillati</taxon>
        <taxon>Mycoplasmatota</taxon>
        <taxon>Mollicutes</taxon>
        <taxon>Mycoplasmataceae</taxon>
        <taxon>Mycoplasma</taxon>
    </lineage>
</organism>
<name>I7C687_MYCHA</name>
<dbReference type="Proteomes" id="UP000006502">
    <property type="component" value="Chromosome"/>
</dbReference>
<dbReference type="PATRIC" id="fig|1212765.3.peg.475"/>
<feature type="compositionally biased region" description="Acidic residues" evidence="1">
    <location>
        <begin position="65"/>
        <end position="74"/>
    </location>
</feature>
<reference evidence="2 3" key="1">
    <citation type="journal article" date="2012" name="J. Bacteriol.">
        <title>Genome Sequence of "Candidatus Mycoplasma haemolamae" Strain Purdue, a Red Blood Cell Pathogen of Alpacas (Vicugna pacos) and Llamas (Lama glama).</title>
        <authorList>
            <person name="Guimaraes A.M."/>
            <person name="Toth B."/>
            <person name="Santos A.P."/>
            <person name="do Nascimento N.C."/>
            <person name="Kritchevsky J.E."/>
            <person name="Messick J.B."/>
        </authorList>
    </citation>
    <scope>NUCLEOTIDE SEQUENCE [LARGE SCALE GENOMIC DNA]</scope>
    <source>
        <strain evidence="2 3">Purdue</strain>
    </source>
</reference>
<sequence>MVIGSGSVLGGSFGVVELVKSSDDLSHSSVTQTLPGLSDVSLGSVGDSTQALDVLPSSGGASSDSEFETDDDEEEEFEQISGFLALVRGDKETVDNPLKLKTYYQEEGLGSESIISGVPFKTTNKQIDRKVESLNLEFWIDSEDLTAFLKELENRQGTFNKLFDSSTFEELVTQIKAKIAEKT</sequence>
<evidence type="ECO:0000313" key="2">
    <source>
        <dbReference type="EMBL" id="AFO52002.1"/>
    </source>
</evidence>
<evidence type="ECO:0000313" key="3">
    <source>
        <dbReference type="Proteomes" id="UP000006502"/>
    </source>
</evidence>
<dbReference type="AlphaFoldDB" id="I7C687"/>
<evidence type="ECO:0000256" key="1">
    <source>
        <dbReference type="SAM" id="MobiDB-lite"/>
    </source>
</evidence>
<dbReference type="EMBL" id="CP003731">
    <property type="protein sequence ID" value="AFO52002.1"/>
    <property type="molecule type" value="Genomic_DNA"/>
</dbReference>
<protein>
    <submittedName>
        <fullName evidence="2">Uncharacterized protein</fullName>
    </submittedName>
</protein>
<reference evidence="3" key="2">
    <citation type="submission" date="2012-07" db="EMBL/GenBank/DDBJ databases">
        <title>Complete genome sequence of 'Candidatus Mycoplasma haemolamae'.</title>
        <authorList>
            <person name="Guimaraes A.M.S."/>
            <person name="Toth B."/>
            <person name="Santos A.P."/>
            <person name="Nascimento N.C."/>
            <person name="Sojka J.E."/>
            <person name="Messick J.B."/>
        </authorList>
    </citation>
    <scope>NUCLEOTIDE SEQUENCE [LARGE SCALE GENOMIC DNA]</scope>
    <source>
        <strain evidence="3">Purdue</strain>
    </source>
</reference>
<dbReference type="HOGENOM" id="CLU_107120_0_0_14"/>
<gene>
    <name evidence="2" type="ordered locus">MHLP_02110</name>
</gene>
<proteinExistence type="predicted"/>
<dbReference type="KEGG" id="mhl:MHLP_02110"/>
<dbReference type="STRING" id="1212765.MHLP_02110"/>